<evidence type="ECO:0000313" key="1">
    <source>
        <dbReference type="EMBL" id="MFC4493514.1"/>
    </source>
</evidence>
<accession>A0ABV9A0Q1</accession>
<keyword evidence="2" id="KW-1185">Reference proteome</keyword>
<comment type="caution">
    <text evidence="1">The sequence shown here is derived from an EMBL/GenBank/DDBJ whole genome shotgun (WGS) entry which is preliminary data.</text>
</comment>
<protein>
    <recommendedName>
        <fullName evidence="3">UspA domain-containing protein</fullName>
    </recommendedName>
</protein>
<dbReference type="EMBL" id="JBHSFH010000004">
    <property type="protein sequence ID" value="MFC4493514.1"/>
    <property type="molecule type" value="Genomic_DNA"/>
</dbReference>
<evidence type="ECO:0000313" key="2">
    <source>
        <dbReference type="Proteomes" id="UP001595997"/>
    </source>
</evidence>
<reference evidence="2" key="1">
    <citation type="journal article" date="2019" name="Int. J. Syst. Evol. Microbiol.">
        <title>The Global Catalogue of Microorganisms (GCM) 10K type strain sequencing project: providing services to taxonomists for standard genome sequencing and annotation.</title>
        <authorList>
            <consortium name="The Broad Institute Genomics Platform"/>
            <consortium name="The Broad Institute Genome Sequencing Center for Infectious Disease"/>
            <person name="Wu L."/>
            <person name="Ma J."/>
        </authorList>
    </citation>
    <scope>NUCLEOTIDE SEQUENCE [LARGE SCALE GENOMIC DNA]</scope>
    <source>
        <strain evidence="2">CGMCC 4.7357</strain>
    </source>
</reference>
<dbReference type="Proteomes" id="UP001595997">
    <property type="component" value="Unassembled WGS sequence"/>
</dbReference>
<name>A0ABV9A0Q1_9ACTN</name>
<proteinExistence type="predicted"/>
<sequence length="100" mass="10254">MPPAAPRPARAGLAQPVAAVLTDRMDDVAVAEAAARLALARRGPLLLIVVMPRARRKPAGLDAFTLIGAAALRGGSYVHPVAPAARAPCGQSRPDRPSCS</sequence>
<gene>
    <name evidence="1" type="ORF">ACFPA8_05125</name>
</gene>
<organism evidence="1 2">
    <name type="scientific">Streptomyces ovatisporus</name>
    <dbReference type="NCBI Taxonomy" id="1128682"/>
    <lineage>
        <taxon>Bacteria</taxon>
        <taxon>Bacillati</taxon>
        <taxon>Actinomycetota</taxon>
        <taxon>Actinomycetes</taxon>
        <taxon>Kitasatosporales</taxon>
        <taxon>Streptomycetaceae</taxon>
        <taxon>Streptomyces</taxon>
    </lineage>
</organism>
<dbReference type="RefSeq" id="WP_386442947.1">
    <property type="nucleotide sequence ID" value="NZ_JBHSFH010000004.1"/>
</dbReference>
<evidence type="ECO:0008006" key="3">
    <source>
        <dbReference type="Google" id="ProtNLM"/>
    </source>
</evidence>